<gene>
    <name evidence="3" type="ORF">F3N42_11110</name>
</gene>
<accession>A0A5N0T7G8</accession>
<sequence length="503" mass="56535">MTDPIDIVIVGGGTAGWMTAAALAATVGKDYRVRLVESDQIGTVGVGEATLPQMKDFNDHIGILEAEMMARTQATFKLGIEFRDWGYPGSSYIHPFGEFGRPRGGVDFLQHWVRARQAGEAEPIEAYSYAVQACRHGRFDFPVEDKSEINSTYAYAYHLDAGLYAAYLREFAQARGVERTEGRIVGVDRHAESGLVEAVQLESGEKVSGDWFIDCSGFRSLLLGETLEVPFEDWSEWLPCDRAVAVPSERDDRPAPFTRSTALEAGWQWRIPLQHRTGNGHVFCSRYISDDEATARLLENLDSAALADPRVLRFQAGRRSRSWEGNCIAVGLSSGFLEPLESTSIYLVQVAIMALTRLFPRRRPEPALINEFNRLVDYEYDRVRDFLILHYHLNQRDDGELWRHCREMSVPDSLAEKMELFRRRGFIDRYRFGLFAPPSWISVFLGQGLSPAGHEPLADNTPLEDAIGRMRELQASIDSRVQVMPAHGEFVADYCPATKAALS</sequence>
<dbReference type="PIRSF" id="PIRSF011396">
    <property type="entry name" value="Trp_halogenase"/>
    <property type="match status" value="1"/>
</dbReference>
<dbReference type="Pfam" id="PF04820">
    <property type="entry name" value="Trp_halogenase"/>
    <property type="match status" value="1"/>
</dbReference>
<dbReference type="InterPro" id="IPR006905">
    <property type="entry name" value="Flavin_halogenase"/>
</dbReference>
<dbReference type="InterPro" id="IPR050816">
    <property type="entry name" value="Flavin-dep_Halogenase_NPB"/>
</dbReference>
<name>A0A5N0T7G8_9GAMM</name>
<feature type="active site" evidence="1">
    <location>
        <position position="77"/>
    </location>
</feature>
<evidence type="ECO:0000256" key="1">
    <source>
        <dbReference type="PIRSR" id="PIRSR011396-1"/>
    </source>
</evidence>
<keyword evidence="2" id="KW-0547">Nucleotide-binding</keyword>
<feature type="binding site" evidence="2">
    <location>
        <position position="345"/>
    </location>
    <ligand>
        <name>FAD</name>
        <dbReference type="ChEBI" id="CHEBI:57692"/>
    </ligand>
</feature>
<feature type="binding site" evidence="2">
    <location>
        <position position="332"/>
    </location>
    <ligand>
        <name>FAD</name>
        <dbReference type="ChEBI" id="CHEBI:57692"/>
    </ligand>
</feature>
<dbReference type="GO" id="GO:0000166">
    <property type="term" value="F:nucleotide binding"/>
    <property type="evidence" value="ECO:0007669"/>
    <property type="project" value="UniProtKB-KW"/>
</dbReference>
<dbReference type="InterPro" id="IPR036188">
    <property type="entry name" value="FAD/NAD-bd_sf"/>
</dbReference>
<dbReference type="Gene3D" id="3.50.50.60">
    <property type="entry name" value="FAD/NAD(P)-binding domain"/>
    <property type="match status" value="1"/>
</dbReference>
<keyword evidence="4" id="KW-1185">Reference proteome</keyword>
<evidence type="ECO:0000313" key="4">
    <source>
        <dbReference type="Proteomes" id="UP000325372"/>
    </source>
</evidence>
<dbReference type="PANTHER" id="PTHR43747:SF4">
    <property type="entry name" value="FLAVIN-DEPENDENT TRYPTOPHAN HALOGENASE"/>
    <property type="match status" value="1"/>
</dbReference>
<feature type="binding site" evidence="2">
    <location>
        <position position="341"/>
    </location>
    <ligand>
        <name>L-tryptophan</name>
        <dbReference type="ChEBI" id="CHEBI:57912"/>
    </ligand>
</feature>
<dbReference type="RefSeq" id="WP_150864538.1">
    <property type="nucleotide sequence ID" value="NZ_VYXP01000006.1"/>
</dbReference>
<dbReference type="InterPro" id="IPR033856">
    <property type="entry name" value="Trp_halogen"/>
</dbReference>
<comment type="caution">
    <text evidence="3">The sequence shown here is derived from an EMBL/GenBank/DDBJ whole genome shotgun (WGS) entry which is preliminary data.</text>
</comment>
<keyword evidence="2" id="KW-0285">Flavoprotein</keyword>
<proteinExistence type="predicted"/>
<keyword evidence="2" id="KW-0274">FAD</keyword>
<dbReference type="AlphaFoldDB" id="A0A5N0T7G8"/>
<evidence type="ECO:0000256" key="2">
    <source>
        <dbReference type="PIRSR" id="PIRSR011396-2"/>
    </source>
</evidence>
<feature type="binding site" evidence="2">
    <location>
        <position position="77"/>
    </location>
    <ligand>
        <name>7-chloro-L-tryptophan</name>
        <dbReference type="ChEBI" id="CHEBI:58713"/>
    </ligand>
</feature>
<feature type="binding site" evidence="2">
    <location>
        <begin position="12"/>
        <end position="15"/>
    </location>
    <ligand>
        <name>FAD</name>
        <dbReference type="ChEBI" id="CHEBI:57692"/>
    </ligand>
</feature>
<organism evidence="3 4">
    <name type="scientific">Marinihelvus fidelis</name>
    <dbReference type="NCBI Taxonomy" id="2613842"/>
    <lineage>
        <taxon>Bacteria</taxon>
        <taxon>Pseudomonadati</taxon>
        <taxon>Pseudomonadota</taxon>
        <taxon>Gammaproteobacteria</taxon>
        <taxon>Chromatiales</taxon>
        <taxon>Wenzhouxiangellaceae</taxon>
        <taxon>Marinihelvus</taxon>
    </lineage>
</organism>
<dbReference type="EMBL" id="VYXP01000006">
    <property type="protein sequence ID" value="KAA9130900.1"/>
    <property type="molecule type" value="Genomic_DNA"/>
</dbReference>
<dbReference type="GO" id="GO:0004497">
    <property type="term" value="F:monooxygenase activity"/>
    <property type="evidence" value="ECO:0007669"/>
    <property type="project" value="InterPro"/>
</dbReference>
<evidence type="ECO:0000313" key="3">
    <source>
        <dbReference type="EMBL" id="KAA9130900.1"/>
    </source>
</evidence>
<dbReference type="PANTHER" id="PTHR43747">
    <property type="entry name" value="FAD-BINDING PROTEIN"/>
    <property type="match status" value="1"/>
</dbReference>
<dbReference type="Proteomes" id="UP000325372">
    <property type="component" value="Unassembled WGS sequence"/>
</dbReference>
<reference evidence="3 4" key="1">
    <citation type="submission" date="2019-09" db="EMBL/GenBank/DDBJ databases">
        <title>Wenzhouxiangella sp. Genome sequencing and assembly.</title>
        <authorList>
            <person name="Zhang R."/>
        </authorList>
    </citation>
    <scope>NUCLEOTIDE SEQUENCE [LARGE SCALE GENOMIC DNA]</scope>
    <source>
        <strain evidence="3 4">W260</strain>
    </source>
</reference>
<dbReference type="SUPFAM" id="SSF51905">
    <property type="entry name" value="FAD/NAD(P)-binding domain"/>
    <property type="match status" value="1"/>
</dbReference>
<protein>
    <submittedName>
        <fullName evidence="3">Tryptophan 7-halogenase</fullName>
    </submittedName>
</protein>